<reference evidence="3" key="2">
    <citation type="submission" date="2021-09" db="EMBL/GenBank/DDBJ databases">
        <authorList>
            <person name="Jia N."/>
            <person name="Wang J."/>
            <person name="Shi W."/>
            <person name="Du L."/>
            <person name="Sun Y."/>
            <person name="Zhan W."/>
            <person name="Jiang J."/>
            <person name="Wang Q."/>
            <person name="Zhang B."/>
            <person name="Ji P."/>
            <person name="Sakyi L.B."/>
            <person name="Cui X."/>
            <person name="Yuan T."/>
            <person name="Jiang B."/>
            <person name="Yang W."/>
            <person name="Lam T.T.-Y."/>
            <person name="Chang Q."/>
            <person name="Ding S."/>
            <person name="Wang X."/>
            <person name="Zhu J."/>
            <person name="Ruan X."/>
            <person name="Zhao L."/>
            <person name="Wei J."/>
            <person name="Que T."/>
            <person name="Du C."/>
            <person name="Cheng J."/>
            <person name="Dai P."/>
            <person name="Han X."/>
            <person name="Huang E."/>
            <person name="Gao Y."/>
            <person name="Liu J."/>
            <person name="Shao H."/>
            <person name="Ye R."/>
            <person name="Li L."/>
            <person name="Wei W."/>
            <person name="Wang X."/>
            <person name="Wang C."/>
            <person name="Huo Q."/>
            <person name="Li W."/>
            <person name="Guo W."/>
            <person name="Chen H."/>
            <person name="Chen S."/>
            <person name="Zhou L."/>
            <person name="Zhou L."/>
            <person name="Ni X."/>
            <person name="Tian J."/>
            <person name="Zhou Y."/>
            <person name="Sheng Y."/>
            <person name="Liu T."/>
            <person name="Pan Y."/>
            <person name="Xia L."/>
            <person name="Li J."/>
            <person name="Zhao F."/>
            <person name="Cao W."/>
        </authorList>
    </citation>
    <scope>NUCLEOTIDE SEQUENCE</scope>
    <source>
        <strain evidence="3">Rsan-2018</strain>
        <tissue evidence="3">Larvae</tissue>
    </source>
</reference>
<keyword evidence="4" id="KW-1185">Reference proteome</keyword>
<name>A0A9D4TCJ3_RHISA</name>
<dbReference type="GO" id="GO:0005829">
    <property type="term" value="C:cytosol"/>
    <property type="evidence" value="ECO:0007669"/>
    <property type="project" value="TreeGrafter"/>
</dbReference>
<dbReference type="InterPro" id="IPR032466">
    <property type="entry name" value="Metal_Hydrolase"/>
</dbReference>
<organism evidence="3 4">
    <name type="scientific">Rhipicephalus sanguineus</name>
    <name type="common">Brown dog tick</name>
    <name type="synonym">Ixodes sanguineus</name>
    <dbReference type="NCBI Taxonomy" id="34632"/>
    <lineage>
        <taxon>Eukaryota</taxon>
        <taxon>Metazoa</taxon>
        <taxon>Ecdysozoa</taxon>
        <taxon>Arthropoda</taxon>
        <taxon>Chelicerata</taxon>
        <taxon>Arachnida</taxon>
        <taxon>Acari</taxon>
        <taxon>Parasitiformes</taxon>
        <taxon>Ixodida</taxon>
        <taxon>Ixodoidea</taxon>
        <taxon>Ixodidae</taxon>
        <taxon>Rhipicephalinae</taxon>
        <taxon>Rhipicephalus</taxon>
        <taxon>Rhipicephalus</taxon>
    </lineage>
</organism>
<evidence type="ECO:0000313" key="3">
    <source>
        <dbReference type="EMBL" id="KAH7985250.1"/>
    </source>
</evidence>
<dbReference type="EMBL" id="JABSTV010001031">
    <property type="protein sequence ID" value="KAH7985250.1"/>
    <property type="molecule type" value="Genomic_DNA"/>
</dbReference>
<comment type="similarity">
    <text evidence="1">Belongs to the metallo-dependent hydrolases superfamily. TatD-type hydrolase family.</text>
</comment>
<dbReference type="SUPFAM" id="SSF51556">
    <property type="entry name" value="Metallo-dependent hydrolases"/>
    <property type="match status" value="1"/>
</dbReference>
<protein>
    <submittedName>
        <fullName evidence="3">Uncharacterized protein</fullName>
    </submittedName>
</protein>
<proteinExistence type="inferred from homology"/>
<evidence type="ECO:0000256" key="1">
    <source>
        <dbReference type="ARBA" id="ARBA00009275"/>
    </source>
</evidence>
<dbReference type="PANTHER" id="PTHR10060:SF15">
    <property type="entry name" value="DEOXYRIBONUCLEASE TATDN1"/>
    <property type="match status" value="1"/>
</dbReference>
<sequence length="117" mass="12602">MAARRRLIDIGANLTDPMFRGLYGGSRKHPDDLDQVLQRARANGVHRVGGLLWSTVGCHPTRCGEFEGPHGPPDRYLEQLSGLVRQGAGRVAALGEMGLGEGGCSGCPPSDRNIRQR</sequence>
<dbReference type="Proteomes" id="UP000821837">
    <property type="component" value="Unassembled WGS sequence"/>
</dbReference>
<dbReference type="GO" id="GO:0008296">
    <property type="term" value="F:3'-5'-DNA exonuclease activity"/>
    <property type="evidence" value="ECO:0007669"/>
    <property type="project" value="TreeGrafter"/>
</dbReference>
<dbReference type="Gene3D" id="3.20.20.140">
    <property type="entry name" value="Metal-dependent hydrolases"/>
    <property type="match status" value="1"/>
</dbReference>
<dbReference type="AlphaFoldDB" id="A0A9D4TCJ3"/>
<reference evidence="3" key="1">
    <citation type="journal article" date="2020" name="Cell">
        <title>Large-Scale Comparative Analyses of Tick Genomes Elucidate Their Genetic Diversity and Vector Capacities.</title>
        <authorList>
            <consortium name="Tick Genome and Microbiome Consortium (TIGMIC)"/>
            <person name="Jia N."/>
            <person name="Wang J."/>
            <person name="Shi W."/>
            <person name="Du L."/>
            <person name="Sun Y."/>
            <person name="Zhan W."/>
            <person name="Jiang J.F."/>
            <person name="Wang Q."/>
            <person name="Zhang B."/>
            <person name="Ji P."/>
            <person name="Bell-Sakyi L."/>
            <person name="Cui X.M."/>
            <person name="Yuan T.T."/>
            <person name="Jiang B.G."/>
            <person name="Yang W.F."/>
            <person name="Lam T.T."/>
            <person name="Chang Q.C."/>
            <person name="Ding S.J."/>
            <person name="Wang X.J."/>
            <person name="Zhu J.G."/>
            <person name="Ruan X.D."/>
            <person name="Zhao L."/>
            <person name="Wei J.T."/>
            <person name="Ye R.Z."/>
            <person name="Que T.C."/>
            <person name="Du C.H."/>
            <person name="Zhou Y.H."/>
            <person name="Cheng J.X."/>
            <person name="Dai P.F."/>
            <person name="Guo W.B."/>
            <person name="Han X.H."/>
            <person name="Huang E.J."/>
            <person name="Li L.F."/>
            <person name="Wei W."/>
            <person name="Gao Y.C."/>
            <person name="Liu J.Z."/>
            <person name="Shao H.Z."/>
            <person name="Wang X."/>
            <person name="Wang C.C."/>
            <person name="Yang T.C."/>
            <person name="Huo Q.B."/>
            <person name="Li W."/>
            <person name="Chen H.Y."/>
            <person name="Chen S.E."/>
            <person name="Zhou L.G."/>
            <person name="Ni X.B."/>
            <person name="Tian J.H."/>
            <person name="Sheng Y."/>
            <person name="Liu T."/>
            <person name="Pan Y.S."/>
            <person name="Xia L.Y."/>
            <person name="Li J."/>
            <person name="Zhao F."/>
            <person name="Cao W.C."/>
        </authorList>
    </citation>
    <scope>NUCLEOTIDE SEQUENCE</scope>
    <source>
        <strain evidence="3">Rsan-2018</strain>
    </source>
</reference>
<evidence type="ECO:0000313" key="4">
    <source>
        <dbReference type="Proteomes" id="UP000821837"/>
    </source>
</evidence>
<comment type="caution">
    <text evidence="3">The sequence shown here is derived from an EMBL/GenBank/DDBJ whole genome shotgun (WGS) entry which is preliminary data.</text>
</comment>
<keyword evidence="2" id="KW-0378">Hydrolase</keyword>
<dbReference type="PANTHER" id="PTHR10060">
    <property type="entry name" value="TATD FAMILY DEOXYRIBONUCLEASE"/>
    <property type="match status" value="1"/>
</dbReference>
<dbReference type="VEuPathDB" id="VectorBase:RSAN_029893"/>
<dbReference type="InterPro" id="IPR050891">
    <property type="entry name" value="TatD-type_Hydrolase"/>
</dbReference>
<accession>A0A9D4TCJ3</accession>
<evidence type="ECO:0000256" key="2">
    <source>
        <dbReference type="ARBA" id="ARBA00022801"/>
    </source>
</evidence>
<gene>
    <name evidence="3" type="ORF">HPB52_024228</name>
</gene>